<name>A0AAV5BTF9_ELECO</name>
<reference evidence="2" key="2">
    <citation type="submission" date="2021-12" db="EMBL/GenBank/DDBJ databases">
        <title>Resequencing data analysis of finger millet.</title>
        <authorList>
            <person name="Hatakeyama M."/>
            <person name="Aluri S."/>
            <person name="Balachadran M.T."/>
            <person name="Sivarajan S.R."/>
            <person name="Poveda L."/>
            <person name="Shimizu-Inatsugi R."/>
            <person name="Schlapbach R."/>
            <person name="Sreeman S.M."/>
            <person name="Shimizu K.K."/>
        </authorList>
    </citation>
    <scope>NUCLEOTIDE SEQUENCE</scope>
</reference>
<reference evidence="2" key="1">
    <citation type="journal article" date="2018" name="DNA Res.">
        <title>Multiple hybrid de novo genome assembly of finger millet, an orphan allotetraploid crop.</title>
        <authorList>
            <person name="Hatakeyama M."/>
            <person name="Aluri S."/>
            <person name="Balachadran M.T."/>
            <person name="Sivarajan S.R."/>
            <person name="Patrignani A."/>
            <person name="Gruter S."/>
            <person name="Poveda L."/>
            <person name="Shimizu-Inatsugi R."/>
            <person name="Baeten J."/>
            <person name="Francoijs K.J."/>
            <person name="Nataraja K.N."/>
            <person name="Reddy Y.A.N."/>
            <person name="Phadnis S."/>
            <person name="Ravikumar R.L."/>
            <person name="Schlapbach R."/>
            <person name="Sreeman S.M."/>
            <person name="Shimizu K.K."/>
        </authorList>
    </citation>
    <scope>NUCLEOTIDE SEQUENCE</scope>
</reference>
<protein>
    <submittedName>
        <fullName evidence="2">Uncharacterized protein</fullName>
    </submittedName>
</protein>
<evidence type="ECO:0000313" key="2">
    <source>
        <dbReference type="EMBL" id="GJM88554.1"/>
    </source>
</evidence>
<accession>A0AAV5BTF9</accession>
<keyword evidence="3" id="KW-1185">Reference proteome</keyword>
<evidence type="ECO:0000256" key="1">
    <source>
        <dbReference type="SAM" id="MobiDB-lite"/>
    </source>
</evidence>
<dbReference type="Proteomes" id="UP001054889">
    <property type="component" value="Unassembled WGS sequence"/>
</dbReference>
<feature type="compositionally biased region" description="Basic and acidic residues" evidence="1">
    <location>
        <begin position="36"/>
        <end position="47"/>
    </location>
</feature>
<feature type="compositionally biased region" description="Basic and acidic residues" evidence="1">
    <location>
        <begin position="76"/>
        <end position="86"/>
    </location>
</feature>
<sequence length="92" mass="10279">MTFRSGVYQVPPIMRPRMSRAAIRLSEATSRSHNGGPEKERRPDLHTALRFASGPRPCRAIPASTQDADTNPRNPHCTESDEDARLQSHLKS</sequence>
<proteinExistence type="predicted"/>
<dbReference type="AlphaFoldDB" id="A0AAV5BTF9"/>
<feature type="region of interest" description="Disordered" evidence="1">
    <location>
        <begin position="24"/>
        <end position="92"/>
    </location>
</feature>
<organism evidence="2 3">
    <name type="scientific">Eleusine coracana subsp. coracana</name>
    <dbReference type="NCBI Taxonomy" id="191504"/>
    <lineage>
        <taxon>Eukaryota</taxon>
        <taxon>Viridiplantae</taxon>
        <taxon>Streptophyta</taxon>
        <taxon>Embryophyta</taxon>
        <taxon>Tracheophyta</taxon>
        <taxon>Spermatophyta</taxon>
        <taxon>Magnoliopsida</taxon>
        <taxon>Liliopsida</taxon>
        <taxon>Poales</taxon>
        <taxon>Poaceae</taxon>
        <taxon>PACMAD clade</taxon>
        <taxon>Chloridoideae</taxon>
        <taxon>Cynodonteae</taxon>
        <taxon>Eleusininae</taxon>
        <taxon>Eleusine</taxon>
    </lineage>
</organism>
<feature type="compositionally biased region" description="Polar residues" evidence="1">
    <location>
        <begin position="63"/>
        <end position="73"/>
    </location>
</feature>
<evidence type="ECO:0000313" key="3">
    <source>
        <dbReference type="Proteomes" id="UP001054889"/>
    </source>
</evidence>
<comment type="caution">
    <text evidence="2">The sequence shown here is derived from an EMBL/GenBank/DDBJ whole genome shotgun (WGS) entry which is preliminary data.</text>
</comment>
<dbReference type="EMBL" id="BQKI01000002">
    <property type="protein sequence ID" value="GJM88554.1"/>
    <property type="molecule type" value="Genomic_DNA"/>
</dbReference>
<gene>
    <name evidence="2" type="primary">ga04629</name>
    <name evidence="2" type="ORF">PR202_ga04629</name>
</gene>